<accession>A0ABD3VCR6</accession>
<evidence type="ECO:0000259" key="10">
    <source>
        <dbReference type="Pfam" id="PF13925"/>
    </source>
</evidence>
<dbReference type="CDD" id="cd00200">
    <property type="entry name" value="WD40"/>
    <property type="match status" value="1"/>
</dbReference>
<feature type="repeat" description="WD" evidence="8">
    <location>
        <begin position="98"/>
        <end position="139"/>
    </location>
</feature>
<feature type="compositionally biased region" description="Polar residues" evidence="9">
    <location>
        <begin position="325"/>
        <end position="346"/>
    </location>
</feature>
<feature type="repeat" description="WD" evidence="8">
    <location>
        <begin position="195"/>
        <end position="218"/>
    </location>
</feature>
<dbReference type="Gene3D" id="2.130.10.10">
    <property type="entry name" value="YVTN repeat-like/Quinoprotein amine dehydrogenase"/>
    <property type="match status" value="1"/>
</dbReference>
<evidence type="ECO:0000256" key="1">
    <source>
        <dbReference type="ARBA" id="ARBA00004245"/>
    </source>
</evidence>
<dbReference type="InterPro" id="IPR036322">
    <property type="entry name" value="WD40_repeat_dom_sf"/>
</dbReference>
<evidence type="ECO:0000256" key="8">
    <source>
        <dbReference type="PROSITE-ProRule" id="PRU00221"/>
    </source>
</evidence>
<keyword evidence="4 7" id="KW-0493">Microtubule</keyword>
<dbReference type="GO" id="GO:0051013">
    <property type="term" value="P:microtubule severing"/>
    <property type="evidence" value="ECO:0007669"/>
    <property type="project" value="UniProtKB-UniRule"/>
</dbReference>
<keyword evidence="6 7" id="KW-0206">Cytoskeleton</keyword>
<dbReference type="Proteomes" id="UP001634394">
    <property type="component" value="Unassembled WGS sequence"/>
</dbReference>
<dbReference type="HAMAP" id="MF_03022">
    <property type="entry name" value="Katanin_p80_B1"/>
    <property type="match status" value="1"/>
</dbReference>
<dbReference type="InterPro" id="IPR028021">
    <property type="entry name" value="Katanin_C-terminal"/>
</dbReference>
<evidence type="ECO:0000256" key="5">
    <source>
        <dbReference type="ARBA" id="ARBA00022737"/>
    </source>
</evidence>
<comment type="similarity">
    <text evidence="7">Belongs to the WD repeat KATNB1 family.</text>
</comment>
<dbReference type="PANTHER" id="PTHR19845">
    <property type="entry name" value="KATANIN P80 SUBUNIT"/>
    <property type="match status" value="1"/>
</dbReference>
<gene>
    <name evidence="7" type="primary">KATNB1</name>
    <name evidence="11" type="ORF">ACJMK2_009216</name>
</gene>
<sequence length="677" mass="74796">MAHTKRAWKLQEFVAHGSKVNCLAIGQKSGRVLVTGGEDRKVNLWEIGRPNCVMSLTGHTTAVEAVRFGQNENMVVAGSVSGALKIWNLEEAKILRTLTGHKSSVKSLDFHPYGDYVASGSMDCNVKLWDIRRKGCIYTYKGHTNCVNCLRFSPDGRWISSAGEDGVVRIWDLTAGKQIAELKHPGGSAVYVNEFHPNELLLASGCADRIIRFWDLETFEISCVTDIEATATRCLYFHPDGMCIFGGSSNLMKVYGWEPVVCQDSVSIGWGEVAEIASGQNQIIGASFSQTNVSTYVIDMKRVQPFGGVPHQEGGGVPHQDGSGHLSSSRKNFITERPPTQSSRQNSKLKEEDEDQPSSISPDNEDKDSSADINDPEEYKRIFQRKSRLERSPPRNVEPFQPPPDDEPVRQPAPAKQPEPVRVEPPKPIPEKTKPTNLPKESKDKISQRNAQPAILVPPAPQISTQRQLPSPSVQQPPIQQSKGVIAEDFLPKNSSAGGDYRMPSEDDILNAMMKGHTPVTTVMTSRSRNLEIVRAMWTAGSTKTAIDSALSMNDPAVIIDVLNVLNAKAGLWNLDLSASLIPHLKDLLCSKYESYVMTSGESLKIVLKNFGPVIKANLVAPPSIGVDISREERYRKCNLCYSKLMEIRSVIDKRQNVMGKVGDLFKQLQILIRTLD</sequence>
<comment type="subcellular location">
    <subcellularLocation>
        <location evidence="1 7">Cytoplasm</location>
        <location evidence="1 7">Cytoskeleton</location>
    </subcellularLocation>
    <subcellularLocation>
        <location evidence="7">Cytoplasm</location>
    </subcellularLocation>
    <subcellularLocation>
        <location evidence="7">Cytoplasm</location>
        <location evidence="7">Cytoskeleton</location>
        <location evidence="7">Microtubule organizing center</location>
        <location evidence="7">Centrosome</location>
    </subcellularLocation>
    <subcellularLocation>
        <location evidence="7">Cytoplasm</location>
        <location evidence="7">Cytoskeleton</location>
        <location evidence="7">Spindle pole</location>
    </subcellularLocation>
    <subcellularLocation>
        <location evidence="7">Cytoplasm</location>
        <location evidence="7">Cytoskeleton</location>
        <location evidence="7">Spindle</location>
    </subcellularLocation>
    <text evidence="7">Predominantly cytoplasmic. Localized to the interphase centrosome and mitotic spindle poles.</text>
</comment>
<evidence type="ECO:0000256" key="4">
    <source>
        <dbReference type="ARBA" id="ARBA00022701"/>
    </source>
</evidence>
<dbReference type="SUPFAM" id="SSF50978">
    <property type="entry name" value="WD40 repeat-like"/>
    <property type="match status" value="1"/>
</dbReference>
<dbReference type="InterPro" id="IPR015943">
    <property type="entry name" value="WD40/YVTN_repeat-like_dom_sf"/>
</dbReference>
<dbReference type="Pfam" id="PF00400">
    <property type="entry name" value="WD40"/>
    <property type="match status" value="5"/>
</dbReference>
<keyword evidence="5" id="KW-0677">Repeat</keyword>
<feature type="repeat" description="WD" evidence="8">
    <location>
        <begin position="13"/>
        <end position="55"/>
    </location>
</feature>
<comment type="function">
    <text evidence="7">Participates in a complex which severs microtubules in an ATP-dependent manner. May act to target the enzymatic subunit of this complex to sites of action such as the centrosome. Microtubule severing may promote rapid reorganization of cellular microtubule arrays and the release of microtubules from the centrosome following nucleation.</text>
</comment>
<dbReference type="PROSITE" id="PS00678">
    <property type="entry name" value="WD_REPEATS_1"/>
    <property type="match status" value="4"/>
</dbReference>
<dbReference type="PROSITE" id="PS50294">
    <property type="entry name" value="WD_REPEATS_REGION"/>
    <property type="match status" value="4"/>
</dbReference>
<dbReference type="InterPro" id="IPR019775">
    <property type="entry name" value="WD40_repeat_CS"/>
</dbReference>
<dbReference type="GO" id="GO:0008017">
    <property type="term" value="F:microtubule binding"/>
    <property type="evidence" value="ECO:0007669"/>
    <property type="project" value="UniProtKB-UniRule"/>
</dbReference>
<dbReference type="InterPro" id="IPR001680">
    <property type="entry name" value="WD40_rpt"/>
</dbReference>
<keyword evidence="7" id="KW-0132">Cell division</keyword>
<evidence type="ECO:0000256" key="2">
    <source>
        <dbReference type="ARBA" id="ARBA00022490"/>
    </source>
</evidence>
<dbReference type="Pfam" id="PF13925">
    <property type="entry name" value="Katanin_con80"/>
    <property type="match status" value="1"/>
</dbReference>
<feature type="repeat" description="WD" evidence="8">
    <location>
        <begin position="56"/>
        <end position="97"/>
    </location>
</feature>
<evidence type="ECO:0000313" key="12">
    <source>
        <dbReference type="Proteomes" id="UP001634394"/>
    </source>
</evidence>
<protein>
    <recommendedName>
        <fullName evidence="7">Katanin p80 WD40 repeat-containing subunit B1</fullName>
        <shortName evidence="7">Katanin p80 subunit B1</shortName>
    </recommendedName>
    <alternativeName>
        <fullName evidence="7">p80 katanin</fullName>
    </alternativeName>
</protein>
<comment type="caution">
    <text evidence="11">The sequence shown here is derived from an EMBL/GenBank/DDBJ whole genome shotgun (WGS) entry which is preliminary data.</text>
</comment>
<dbReference type="GO" id="GO:0000922">
    <property type="term" value="C:spindle pole"/>
    <property type="evidence" value="ECO:0007669"/>
    <property type="project" value="UniProtKB-SubCell"/>
</dbReference>
<dbReference type="GO" id="GO:0005874">
    <property type="term" value="C:microtubule"/>
    <property type="evidence" value="ECO:0007669"/>
    <property type="project" value="UniProtKB-KW"/>
</dbReference>
<feature type="compositionally biased region" description="Basic and acidic residues" evidence="9">
    <location>
        <begin position="377"/>
        <end position="393"/>
    </location>
</feature>
<feature type="repeat" description="WD" evidence="8">
    <location>
        <begin position="140"/>
        <end position="181"/>
    </location>
</feature>
<dbReference type="AlphaFoldDB" id="A0ABD3VCR6"/>
<dbReference type="InterPro" id="IPR026962">
    <property type="entry name" value="KTNB1"/>
</dbReference>
<dbReference type="GO" id="GO:0051301">
    <property type="term" value="P:cell division"/>
    <property type="evidence" value="ECO:0007669"/>
    <property type="project" value="UniProtKB-KW"/>
</dbReference>
<keyword evidence="2 7" id="KW-0963">Cytoplasm</keyword>
<evidence type="ECO:0000256" key="9">
    <source>
        <dbReference type="SAM" id="MobiDB-lite"/>
    </source>
</evidence>
<reference evidence="11 12" key="1">
    <citation type="submission" date="2024-11" db="EMBL/GenBank/DDBJ databases">
        <title>Chromosome-level genome assembly of the freshwater bivalve Anodonta woodiana.</title>
        <authorList>
            <person name="Chen X."/>
        </authorList>
    </citation>
    <scope>NUCLEOTIDE SEQUENCE [LARGE SCALE GENOMIC DNA]</scope>
    <source>
        <strain evidence="11">MN2024</strain>
        <tissue evidence="11">Gills</tissue>
    </source>
</reference>
<evidence type="ECO:0000256" key="3">
    <source>
        <dbReference type="ARBA" id="ARBA00022574"/>
    </source>
</evidence>
<evidence type="ECO:0000256" key="7">
    <source>
        <dbReference type="HAMAP-Rule" id="MF_03022"/>
    </source>
</evidence>
<dbReference type="GO" id="GO:0005737">
    <property type="term" value="C:cytoplasm"/>
    <property type="evidence" value="ECO:0007669"/>
    <property type="project" value="UniProtKB-SubCell"/>
</dbReference>
<dbReference type="PANTHER" id="PTHR19845:SF0">
    <property type="entry name" value="KATANIN P80 WD40 REPEAT-CONTAINING SUBUNIT B1"/>
    <property type="match status" value="1"/>
</dbReference>
<dbReference type="SMART" id="SM00320">
    <property type="entry name" value="WD40"/>
    <property type="match status" value="6"/>
</dbReference>
<dbReference type="InterPro" id="IPR020472">
    <property type="entry name" value="WD40_PAC1"/>
</dbReference>
<organism evidence="11 12">
    <name type="scientific">Sinanodonta woodiana</name>
    <name type="common">Chinese pond mussel</name>
    <name type="synonym">Anodonta woodiana</name>
    <dbReference type="NCBI Taxonomy" id="1069815"/>
    <lineage>
        <taxon>Eukaryota</taxon>
        <taxon>Metazoa</taxon>
        <taxon>Spiralia</taxon>
        <taxon>Lophotrochozoa</taxon>
        <taxon>Mollusca</taxon>
        <taxon>Bivalvia</taxon>
        <taxon>Autobranchia</taxon>
        <taxon>Heteroconchia</taxon>
        <taxon>Palaeoheterodonta</taxon>
        <taxon>Unionida</taxon>
        <taxon>Unionoidea</taxon>
        <taxon>Unionidae</taxon>
        <taxon>Unioninae</taxon>
        <taxon>Sinanodonta</taxon>
    </lineage>
</organism>
<dbReference type="EMBL" id="JBJQND010000012">
    <property type="protein sequence ID" value="KAL3858971.1"/>
    <property type="molecule type" value="Genomic_DNA"/>
</dbReference>
<keyword evidence="12" id="KW-1185">Reference proteome</keyword>
<dbReference type="FunFam" id="2.130.10.10:FF:000462">
    <property type="entry name" value="Katanin p80 WD40 repeat-containing subunit B1"/>
    <property type="match status" value="1"/>
</dbReference>
<proteinExistence type="inferred from homology"/>
<dbReference type="PROSITE" id="PS50082">
    <property type="entry name" value="WD_REPEATS_2"/>
    <property type="match status" value="5"/>
</dbReference>
<keyword evidence="7" id="KW-0498">Mitosis</keyword>
<dbReference type="PRINTS" id="PR00320">
    <property type="entry name" value="GPROTEINBRPT"/>
</dbReference>
<feature type="region of interest" description="Disordered" evidence="9">
    <location>
        <begin position="307"/>
        <end position="452"/>
    </location>
</feature>
<dbReference type="GO" id="GO:0005813">
    <property type="term" value="C:centrosome"/>
    <property type="evidence" value="ECO:0007669"/>
    <property type="project" value="UniProtKB-SubCell"/>
</dbReference>
<feature type="domain" description="Katanin p80 subunit C-terminal" evidence="10">
    <location>
        <begin position="515"/>
        <end position="672"/>
    </location>
</feature>
<evidence type="ECO:0000313" key="11">
    <source>
        <dbReference type="EMBL" id="KAL3858971.1"/>
    </source>
</evidence>
<evidence type="ECO:0000256" key="6">
    <source>
        <dbReference type="ARBA" id="ARBA00023212"/>
    </source>
</evidence>
<keyword evidence="3 8" id="KW-0853">WD repeat</keyword>
<comment type="subunit">
    <text evidence="7">Interacts with KATNA1. This interaction enhances the microtubule binding and severing activity of KATNA1 and also targets this activity to the centrosome.</text>
</comment>
<feature type="compositionally biased region" description="Basic and acidic residues" evidence="9">
    <location>
        <begin position="419"/>
        <end position="447"/>
    </location>
</feature>
<keyword evidence="7" id="KW-0131">Cell cycle</keyword>
<name>A0ABD3VCR6_SINWO</name>